<feature type="binding site" evidence="16">
    <location>
        <position position="65"/>
    </location>
    <ligand>
        <name>[4Fe-4S] cluster</name>
        <dbReference type="ChEBI" id="CHEBI:49883"/>
    </ligand>
</feature>
<dbReference type="AlphaFoldDB" id="A0AAV4LJF9"/>
<evidence type="ECO:0000256" key="1">
    <source>
        <dbReference type="ARBA" id="ARBA00000085"/>
    </source>
</evidence>
<protein>
    <recommendedName>
        <fullName evidence="15">Sensor histidine kinase</fullName>
        <ecNumber evidence="15">2.7.13.3</ecNumber>
    </recommendedName>
</protein>
<reference evidence="20" key="1">
    <citation type="journal article" date="2023" name="Int. J. Syst. Evol. Microbiol.">
        <title>Collibacillus ludicampi gen. nov., sp. nov., a new soil bacterium of the family Alicyclobacillaceae.</title>
        <authorList>
            <person name="Jojima T."/>
            <person name="Ioku Y."/>
            <person name="Fukuta Y."/>
            <person name="Shirasaka N."/>
            <person name="Matsumura Y."/>
            <person name="Mori M."/>
        </authorList>
    </citation>
    <scope>NUCLEOTIDE SEQUENCE</scope>
    <source>
        <strain evidence="20">TP075</strain>
    </source>
</reference>
<keyword evidence="6 15" id="KW-0808">Transferase</keyword>
<dbReference type="SMART" id="SM00387">
    <property type="entry name" value="HATPase_c"/>
    <property type="match status" value="1"/>
</dbReference>
<keyword evidence="11 16" id="KW-0408">Iron</keyword>
<comment type="function">
    <text evidence="14">Member of the two-component regulatory system NreB/NreC involved in the control of dissimilatory nitrate/nitrite reduction in response to oxygen. NreB functions as a direct oxygen sensor histidine kinase which is autophosphorylated, in the absence of oxygen, probably at the conserved histidine residue, and transfers its phosphate group probably to a conserved aspartate residue of NreC. NreB/NreC activates the expression of the nitrate (narGHJI) and nitrite (nir) reductase operons, as well as the putative nitrate transporter gene narT.</text>
</comment>
<dbReference type="Gene3D" id="3.30.565.10">
    <property type="entry name" value="Histidine kinase-like ATPase, C-terminal domain"/>
    <property type="match status" value="1"/>
</dbReference>
<dbReference type="InterPro" id="IPR050482">
    <property type="entry name" value="Sensor_HK_TwoCompSys"/>
</dbReference>
<comment type="cofactor">
    <cofactor evidence="16">
        <name>[4Fe-4S] cluster</name>
        <dbReference type="ChEBI" id="CHEBI:49883"/>
    </cofactor>
    <text evidence="16">Binds 1 [4Fe-4S] cluster.</text>
</comment>
<evidence type="ECO:0000256" key="10">
    <source>
        <dbReference type="ARBA" id="ARBA00022840"/>
    </source>
</evidence>
<dbReference type="GO" id="GO:0016020">
    <property type="term" value="C:membrane"/>
    <property type="evidence" value="ECO:0007669"/>
    <property type="project" value="InterPro"/>
</dbReference>
<dbReference type="InterPro" id="IPR004358">
    <property type="entry name" value="Sig_transdc_His_kin-like_C"/>
</dbReference>
<proteinExistence type="predicted"/>
<comment type="caution">
    <text evidence="20">The sequence shown here is derived from an EMBL/GenBank/DDBJ whole genome shotgun (WGS) entry which is preliminary data.</text>
</comment>
<evidence type="ECO:0000256" key="13">
    <source>
        <dbReference type="ARBA" id="ARBA00023014"/>
    </source>
</evidence>
<dbReference type="GO" id="GO:0051539">
    <property type="term" value="F:4 iron, 4 sulfur cluster binding"/>
    <property type="evidence" value="ECO:0007669"/>
    <property type="project" value="UniProtKB-KW"/>
</dbReference>
<feature type="binding site" evidence="16">
    <location>
        <position position="80"/>
    </location>
    <ligand>
        <name>[4Fe-4S] cluster</name>
        <dbReference type="ChEBI" id="CHEBI:49883"/>
    </ligand>
</feature>
<evidence type="ECO:0000259" key="19">
    <source>
        <dbReference type="PROSITE" id="PS50112"/>
    </source>
</evidence>
<dbReference type="Gene3D" id="3.30.450.20">
    <property type="entry name" value="PAS domain"/>
    <property type="match status" value="1"/>
</dbReference>
<dbReference type="SUPFAM" id="SSF55874">
    <property type="entry name" value="ATPase domain of HSP90 chaperone/DNA topoisomerase II/histidine kinase"/>
    <property type="match status" value="1"/>
</dbReference>
<dbReference type="GO" id="GO:0005506">
    <property type="term" value="F:iron ion binding"/>
    <property type="evidence" value="ECO:0007669"/>
    <property type="project" value="InterPro"/>
</dbReference>
<evidence type="ECO:0000256" key="9">
    <source>
        <dbReference type="ARBA" id="ARBA00022777"/>
    </source>
</evidence>
<evidence type="ECO:0000256" key="14">
    <source>
        <dbReference type="ARBA" id="ARBA00024827"/>
    </source>
</evidence>
<evidence type="ECO:0000259" key="18">
    <source>
        <dbReference type="PROSITE" id="PS50109"/>
    </source>
</evidence>
<keyword evidence="10 15" id="KW-0067">ATP-binding</keyword>
<dbReference type="InterPro" id="IPR005467">
    <property type="entry name" value="His_kinase_dom"/>
</dbReference>
<evidence type="ECO:0000256" key="17">
    <source>
        <dbReference type="PIRSR" id="PIRSR037432-51"/>
    </source>
</evidence>
<dbReference type="PRINTS" id="PR00344">
    <property type="entry name" value="BCTRLSENSOR"/>
</dbReference>
<keyword evidence="7 16" id="KW-0479">Metal-binding</keyword>
<keyword evidence="9 15" id="KW-0418">Kinase</keyword>
<evidence type="ECO:0000256" key="3">
    <source>
        <dbReference type="ARBA" id="ARBA00022485"/>
    </source>
</evidence>
<dbReference type="Pfam" id="PF02518">
    <property type="entry name" value="HATPase_c"/>
    <property type="match status" value="1"/>
</dbReference>
<evidence type="ECO:0000256" key="2">
    <source>
        <dbReference type="ARBA" id="ARBA00004496"/>
    </source>
</evidence>
<dbReference type="EC" id="2.7.13.3" evidence="15"/>
<dbReference type="EMBL" id="BOQE01000001">
    <property type="protein sequence ID" value="GIM47899.1"/>
    <property type="molecule type" value="Genomic_DNA"/>
</dbReference>
<evidence type="ECO:0000256" key="11">
    <source>
        <dbReference type="ARBA" id="ARBA00023004"/>
    </source>
</evidence>
<evidence type="ECO:0000313" key="20">
    <source>
        <dbReference type="EMBL" id="GIM47899.1"/>
    </source>
</evidence>
<keyword evidence="4" id="KW-0963">Cytoplasm</keyword>
<evidence type="ECO:0000256" key="12">
    <source>
        <dbReference type="ARBA" id="ARBA00023012"/>
    </source>
</evidence>
<dbReference type="PANTHER" id="PTHR24421:SF10">
    <property type="entry name" value="NITRATE_NITRITE SENSOR PROTEIN NARQ"/>
    <property type="match status" value="1"/>
</dbReference>
<dbReference type="NCBIfam" id="TIGR00229">
    <property type="entry name" value="sensory_box"/>
    <property type="match status" value="1"/>
</dbReference>
<dbReference type="InterPro" id="IPR036890">
    <property type="entry name" value="HATPase_C_sf"/>
</dbReference>
<name>A0AAV4LJF9_9BACL</name>
<dbReference type="GO" id="GO:0046983">
    <property type="term" value="F:protein dimerization activity"/>
    <property type="evidence" value="ECO:0007669"/>
    <property type="project" value="InterPro"/>
</dbReference>
<keyword evidence="5 17" id="KW-0597">Phosphoprotein</keyword>
<dbReference type="Proteomes" id="UP001057291">
    <property type="component" value="Unassembled WGS sequence"/>
</dbReference>
<evidence type="ECO:0000256" key="4">
    <source>
        <dbReference type="ARBA" id="ARBA00022490"/>
    </source>
</evidence>
<keyword evidence="21" id="KW-1185">Reference proteome</keyword>
<gene>
    <name evidence="20" type="ORF">DNHGIG_34480</name>
</gene>
<comment type="PTM">
    <text evidence="17">Autophosphorylated.</text>
</comment>
<evidence type="ECO:0000256" key="5">
    <source>
        <dbReference type="ARBA" id="ARBA00022553"/>
    </source>
</evidence>
<keyword evidence="13 16" id="KW-0411">Iron-sulfur</keyword>
<organism evidence="20 21">
    <name type="scientific">Collibacillus ludicampi</name>
    <dbReference type="NCBI Taxonomy" id="2771369"/>
    <lineage>
        <taxon>Bacteria</taxon>
        <taxon>Bacillati</taxon>
        <taxon>Bacillota</taxon>
        <taxon>Bacilli</taxon>
        <taxon>Bacillales</taxon>
        <taxon>Alicyclobacillaceae</taxon>
        <taxon>Collibacillus</taxon>
    </lineage>
</organism>
<keyword evidence="12 15" id="KW-0902">Two-component regulatory system</keyword>
<keyword evidence="3 16" id="KW-0004">4Fe-4S</keyword>
<evidence type="ECO:0000313" key="21">
    <source>
        <dbReference type="Proteomes" id="UP001057291"/>
    </source>
</evidence>
<evidence type="ECO:0000256" key="8">
    <source>
        <dbReference type="ARBA" id="ARBA00022741"/>
    </source>
</evidence>
<evidence type="ECO:0000256" key="6">
    <source>
        <dbReference type="ARBA" id="ARBA00022679"/>
    </source>
</evidence>
<keyword evidence="8 15" id="KW-0547">Nucleotide-binding</keyword>
<dbReference type="PANTHER" id="PTHR24421">
    <property type="entry name" value="NITRATE/NITRITE SENSOR PROTEIN NARX-RELATED"/>
    <property type="match status" value="1"/>
</dbReference>
<evidence type="ECO:0000256" key="7">
    <source>
        <dbReference type="ARBA" id="ARBA00022723"/>
    </source>
</evidence>
<feature type="modified residue" description="Phosphohistidine; by autocatalysis" evidence="17">
    <location>
        <position position="161"/>
    </location>
</feature>
<dbReference type="InterPro" id="IPR017203">
    <property type="entry name" value="Sig_transdc_His_kinase_NreB"/>
</dbReference>
<dbReference type="Pfam" id="PF13426">
    <property type="entry name" value="PAS_9"/>
    <property type="match status" value="1"/>
</dbReference>
<sequence>MASFTNMGSARETSSFLESIFKHMTDAIIVIDKQGFVVGVNPAAETLIGWSAEELSGKVHVCAICKGIATCSEEATCAECFREKLNVPSFEMRVITKSGHEFPAAASSARLPEESGADFVVILRDMSEQHRIERERFHRVMTNYVIQAQEEERKRVSRDLHDGVGQALYSIIVGMKVLDQLPMDEVMRHHLAELQQMTVRALEEVRSLAVDLRPSALDDLGLVPAIRSFIKRFEQTFGIESYLEVEGKQRRYSSAVETALYRICQEAMTNAAKYADTDQVFVRISDYNNRIEMKIEDHGCGFDTEQILIQGTGLGLYGMKERANLLGGDVKIHSTIGRGTTIHVVIPLDEEGAPLYVDPGTYCR</sequence>
<evidence type="ECO:0000256" key="15">
    <source>
        <dbReference type="PIRNR" id="PIRNR037432"/>
    </source>
</evidence>
<feature type="binding site" evidence="16">
    <location>
        <position position="77"/>
    </location>
    <ligand>
        <name>[4Fe-4S] cluster</name>
        <dbReference type="ChEBI" id="CHEBI:49883"/>
    </ligand>
</feature>
<dbReference type="SMART" id="SM00091">
    <property type="entry name" value="PAS"/>
    <property type="match status" value="1"/>
</dbReference>
<dbReference type="PROSITE" id="PS50109">
    <property type="entry name" value="HIS_KIN"/>
    <property type="match status" value="1"/>
</dbReference>
<comment type="subcellular location">
    <subcellularLocation>
        <location evidence="2">Cytoplasm</location>
    </subcellularLocation>
</comment>
<dbReference type="InterPro" id="IPR035965">
    <property type="entry name" value="PAS-like_dom_sf"/>
</dbReference>
<dbReference type="RefSeq" id="WP_282200831.1">
    <property type="nucleotide sequence ID" value="NZ_BOQE01000001.1"/>
</dbReference>
<dbReference type="Pfam" id="PF07730">
    <property type="entry name" value="HisKA_3"/>
    <property type="match status" value="1"/>
</dbReference>
<dbReference type="InterPro" id="IPR011712">
    <property type="entry name" value="Sig_transdc_His_kin_sub3_dim/P"/>
</dbReference>
<feature type="binding site" evidence="16">
    <location>
        <position position="62"/>
    </location>
    <ligand>
        <name>[4Fe-4S] cluster</name>
        <dbReference type="ChEBI" id="CHEBI:49883"/>
    </ligand>
</feature>
<dbReference type="GO" id="GO:0000155">
    <property type="term" value="F:phosphorelay sensor kinase activity"/>
    <property type="evidence" value="ECO:0007669"/>
    <property type="project" value="InterPro"/>
</dbReference>
<dbReference type="CDD" id="cd00130">
    <property type="entry name" value="PAS"/>
    <property type="match status" value="1"/>
</dbReference>
<dbReference type="PROSITE" id="PS50112">
    <property type="entry name" value="PAS"/>
    <property type="match status" value="1"/>
</dbReference>
<comment type="catalytic activity">
    <reaction evidence="1 15">
        <text>ATP + protein L-histidine = ADP + protein N-phospho-L-histidine.</text>
        <dbReference type="EC" id="2.7.13.3"/>
    </reaction>
</comment>
<evidence type="ECO:0000256" key="16">
    <source>
        <dbReference type="PIRSR" id="PIRSR037432-50"/>
    </source>
</evidence>
<dbReference type="GO" id="GO:0005737">
    <property type="term" value="C:cytoplasm"/>
    <property type="evidence" value="ECO:0007669"/>
    <property type="project" value="UniProtKB-SubCell"/>
</dbReference>
<dbReference type="PIRSF" id="PIRSF037432">
    <property type="entry name" value="STHK_NreB"/>
    <property type="match status" value="1"/>
</dbReference>
<dbReference type="GO" id="GO:0005524">
    <property type="term" value="F:ATP binding"/>
    <property type="evidence" value="ECO:0007669"/>
    <property type="project" value="UniProtKB-KW"/>
</dbReference>
<dbReference type="SUPFAM" id="SSF55785">
    <property type="entry name" value="PYP-like sensor domain (PAS domain)"/>
    <property type="match status" value="1"/>
</dbReference>
<feature type="domain" description="PAS" evidence="19">
    <location>
        <begin position="13"/>
        <end position="58"/>
    </location>
</feature>
<dbReference type="Gene3D" id="1.20.5.1930">
    <property type="match status" value="1"/>
</dbReference>
<feature type="domain" description="Histidine kinase" evidence="18">
    <location>
        <begin position="159"/>
        <end position="350"/>
    </location>
</feature>
<dbReference type="CDD" id="cd16917">
    <property type="entry name" value="HATPase_UhpB-NarQ-NarX-like"/>
    <property type="match status" value="1"/>
</dbReference>
<dbReference type="InterPro" id="IPR000014">
    <property type="entry name" value="PAS"/>
</dbReference>
<accession>A0AAV4LJF9</accession>
<dbReference type="InterPro" id="IPR003594">
    <property type="entry name" value="HATPase_dom"/>
</dbReference>